<feature type="transmembrane region" description="Helical" evidence="6">
    <location>
        <begin position="355"/>
        <end position="375"/>
    </location>
</feature>
<dbReference type="Pfam" id="PF07690">
    <property type="entry name" value="MFS_1"/>
    <property type="match status" value="1"/>
</dbReference>
<reference evidence="8" key="1">
    <citation type="submission" date="2021-10" db="EMBL/GenBank/DDBJ databases">
        <authorList>
            <person name="Piombo E."/>
        </authorList>
    </citation>
    <scope>NUCLEOTIDE SEQUENCE</scope>
</reference>
<feature type="transmembrane region" description="Helical" evidence="6">
    <location>
        <begin position="196"/>
        <end position="215"/>
    </location>
</feature>
<dbReference type="Proteomes" id="UP000775872">
    <property type="component" value="Unassembled WGS sequence"/>
</dbReference>
<feature type="transmembrane region" description="Helical" evidence="6">
    <location>
        <begin position="503"/>
        <end position="522"/>
    </location>
</feature>
<dbReference type="PANTHER" id="PTHR23504:SF31">
    <property type="entry name" value="MAJOR FACILITATOR SUPERFAMILY DOMAIN-CONTAINING PROTEIN 10"/>
    <property type="match status" value="1"/>
</dbReference>
<dbReference type="EMBL" id="CABFOC020000002">
    <property type="protein sequence ID" value="CAH0039356.1"/>
    <property type="molecule type" value="Genomic_DNA"/>
</dbReference>
<protein>
    <recommendedName>
        <fullName evidence="7">Major facilitator superfamily (MFS) profile domain-containing protein</fullName>
    </recommendedName>
</protein>
<feature type="transmembrane region" description="Helical" evidence="6">
    <location>
        <begin position="478"/>
        <end position="496"/>
    </location>
</feature>
<dbReference type="Gene3D" id="1.20.1250.20">
    <property type="entry name" value="MFS general substrate transporter like domains"/>
    <property type="match status" value="1"/>
</dbReference>
<comment type="caution">
    <text evidence="8">The sequence shown here is derived from an EMBL/GenBank/DDBJ whole genome shotgun (WGS) entry which is preliminary data.</text>
</comment>
<keyword evidence="4 6" id="KW-1133">Transmembrane helix</keyword>
<dbReference type="InterPro" id="IPR036259">
    <property type="entry name" value="MFS_trans_sf"/>
</dbReference>
<feature type="transmembrane region" description="Helical" evidence="6">
    <location>
        <begin position="6"/>
        <end position="25"/>
    </location>
</feature>
<evidence type="ECO:0000313" key="8">
    <source>
        <dbReference type="EMBL" id="CAH0039356.1"/>
    </source>
</evidence>
<evidence type="ECO:0000259" key="7">
    <source>
        <dbReference type="PROSITE" id="PS50850"/>
    </source>
</evidence>
<keyword evidence="3 6" id="KW-0812">Transmembrane</keyword>
<dbReference type="FunFam" id="1.20.1250.20:FF:000223">
    <property type="entry name" value="Major facilitator superfamily domain-containing protein"/>
    <property type="match status" value="1"/>
</dbReference>
<feature type="transmembrane region" description="Helical" evidence="6">
    <location>
        <begin position="387"/>
        <end position="407"/>
    </location>
</feature>
<comment type="subcellular location">
    <subcellularLocation>
        <location evidence="1">Membrane</location>
        <topology evidence="1">Multi-pass membrane protein</topology>
    </subcellularLocation>
</comment>
<dbReference type="PROSITE" id="PS50850">
    <property type="entry name" value="MFS"/>
    <property type="match status" value="1"/>
</dbReference>
<feature type="transmembrane region" description="Helical" evidence="6">
    <location>
        <begin position="594"/>
        <end position="612"/>
    </location>
</feature>
<dbReference type="GO" id="GO:0022857">
    <property type="term" value="F:transmembrane transporter activity"/>
    <property type="evidence" value="ECO:0007669"/>
    <property type="project" value="InterPro"/>
</dbReference>
<name>A0A9N9YT43_9HYPO</name>
<evidence type="ECO:0000313" key="9">
    <source>
        <dbReference type="Proteomes" id="UP000775872"/>
    </source>
</evidence>
<organism evidence="8 9">
    <name type="scientific">Clonostachys solani</name>
    <dbReference type="NCBI Taxonomy" id="160281"/>
    <lineage>
        <taxon>Eukaryota</taxon>
        <taxon>Fungi</taxon>
        <taxon>Dikarya</taxon>
        <taxon>Ascomycota</taxon>
        <taxon>Pezizomycotina</taxon>
        <taxon>Sordariomycetes</taxon>
        <taxon>Hypocreomycetidae</taxon>
        <taxon>Hypocreales</taxon>
        <taxon>Bionectriaceae</taxon>
        <taxon>Clonostachys</taxon>
    </lineage>
</organism>
<keyword evidence="2" id="KW-0813">Transport</keyword>
<evidence type="ECO:0000256" key="6">
    <source>
        <dbReference type="SAM" id="Phobius"/>
    </source>
</evidence>
<dbReference type="OrthoDB" id="196650at2759"/>
<evidence type="ECO:0000256" key="1">
    <source>
        <dbReference type="ARBA" id="ARBA00004141"/>
    </source>
</evidence>
<feature type="transmembrane region" description="Helical" evidence="6">
    <location>
        <begin position="263"/>
        <end position="285"/>
    </location>
</feature>
<keyword evidence="5 6" id="KW-0472">Membrane</keyword>
<evidence type="ECO:0000256" key="4">
    <source>
        <dbReference type="ARBA" id="ARBA00022989"/>
    </source>
</evidence>
<gene>
    <name evidence="8" type="ORF">CSOL1703_00003603</name>
</gene>
<dbReference type="InterPro" id="IPR020846">
    <property type="entry name" value="MFS_dom"/>
</dbReference>
<keyword evidence="9" id="KW-1185">Reference proteome</keyword>
<feature type="domain" description="Major facilitator superfamily (MFS) profile" evidence="7">
    <location>
        <begin position="193"/>
        <end position="618"/>
    </location>
</feature>
<evidence type="ECO:0000256" key="3">
    <source>
        <dbReference type="ARBA" id="ARBA00022692"/>
    </source>
</evidence>
<dbReference type="PANTHER" id="PTHR23504">
    <property type="entry name" value="MAJOR FACILITATOR SUPERFAMILY DOMAIN-CONTAINING PROTEIN 10"/>
    <property type="match status" value="1"/>
</dbReference>
<dbReference type="SUPFAM" id="SSF103473">
    <property type="entry name" value="MFS general substrate transporter"/>
    <property type="match status" value="1"/>
</dbReference>
<dbReference type="AlphaFoldDB" id="A0A9N9YT43"/>
<feature type="transmembrane region" description="Helical" evidence="6">
    <location>
        <begin position="442"/>
        <end position="458"/>
    </location>
</feature>
<proteinExistence type="predicted"/>
<sequence length="628" mass="67394">MASPEWVQAICLFLGVWVVGIAVAATRSSGAPPTSSILRSKAARILQESRQERHLDLGGHNLQHQARRAGFGFCSGLSVDGVLPGESGYRSKKQIDDASCKLVRDGQYSHGGKHQGNCDFSTTHTSRTTMTGFQLESRIKHVCVSSFLPRIPNPKSPCCIYGLCGFCLDAGLTDPLPSSNMAAAVDPARRTQVLRVIFISLLLDLISFTFILPLFPKLLEFYRDREAPATHDGESATLLQWILAGLHRYKAAFSRPIESRYDIVLLGGAMGSLFSLLQAIASPIIGSFSDRYGRRRALLFSMCGNVLSVLLWVAAVDFRTFIASRVIGGLSEGNIQLATAMATDISDETTRGRTMAIIGACFSIAFTFGPALGAWLSSISTFAANPFATAAGFSLALIVLETVYLYFKLPETLPALTGSDAKAGRDKKKAEPRSVERTNSHFLLNAIHFVFLLFFSGMESSLSFMTYELFEFSSMKNGRLLGYVGLVSAVLQGGVTRRLPALTSVRAGVISCLAAFVLLGRISTVGGLYLAATCLAVTSATVVTGLNTLSSFEASEDERGGKLGILRSWGQLGRGLGPILFTSVYWWAGREFAYTLGATGMAVVSAVVLLGLRTPRTAASAKPAGKGH</sequence>
<dbReference type="GO" id="GO:0016020">
    <property type="term" value="C:membrane"/>
    <property type="evidence" value="ECO:0007669"/>
    <property type="project" value="UniProtKB-SubCell"/>
</dbReference>
<accession>A0A9N9YT43</accession>
<evidence type="ECO:0000256" key="2">
    <source>
        <dbReference type="ARBA" id="ARBA00022448"/>
    </source>
</evidence>
<dbReference type="InterPro" id="IPR011701">
    <property type="entry name" value="MFS"/>
</dbReference>
<feature type="transmembrane region" description="Helical" evidence="6">
    <location>
        <begin position="297"/>
        <end position="316"/>
    </location>
</feature>
<feature type="transmembrane region" description="Helical" evidence="6">
    <location>
        <begin position="528"/>
        <end position="549"/>
    </location>
</feature>
<evidence type="ECO:0000256" key="5">
    <source>
        <dbReference type="ARBA" id="ARBA00023136"/>
    </source>
</evidence>